<proteinExistence type="inferred from homology"/>
<evidence type="ECO:0000256" key="3">
    <source>
        <dbReference type="PIRSR" id="PIRSR607837-1"/>
    </source>
</evidence>
<evidence type="ECO:0000256" key="1">
    <source>
        <dbReference type="ARBA" id="ARBA00008635"/>
    </source>
</evidence>
<feature type="binding site" evidence="3">
    <location>
        <position position="139"/>
    </location>
    <ligand>
        <name>a divalent metal cation</name>
        <dbReference type="ChEBI" id="CHEBI:60240"/>
    </ligand>
</feature>
<dbReference type="EMBL" id="CP158375">
    <property type="protein sequence ID" value="XDO97770.1"/>
    <property type="molecule type" value="Genomic_DNA"/>
</dbReference>
<dbReference type="PANTHER" id="PTHR37302">
    <property type="entry name" value="SLR1116 PROTEIN"/>
    <property type="match status" value="1"/>
</dbReference>
<dbReference type="AlphaFoldDB" id="A0AB39KVU5"/>
<evidence type="ECO:0000313" key="4">
    <source>
        <dbReference type="EMBL" id="XDO97770.1"/>
    </source>
</evidence>
<dbReference type="SUPFAM" id="SSF109854">
    <property type="entry name" value="DinB/YfiT-like putative metalloenzymes"/>
    <property type="match status" value="1"/>
</dbReference>
<feature type="binding site" evidence="3">
    <location>
        <position position="135"/>
    </location>
    <ligand>
        <name>a divalent metal cation</name>
        <dbReference type="ChEBI" id="CHEBI:60240"/>
    </ligand>
</feature>
<protein>
    <submittedName>
        <fullName evidence="4">DinB family protein</fullName>
    </submittedName>
</protein>
<feature type="binding site" evidence="3">
    <location>
        <position position="50"/>
    </location>
    <ligand>
        <name>a divalent metal cation</name>
        <dbReference type="ChEBI" id="CHEBI:60240"/>
    </ligand>
</feature>
<dbReference type="RefSeq" id="WP_369061202.1">
    <property type="nucleotide sequence ID" value="NZ_CP158375.1"/>
</dbReference>
<dbReference type="InterPro" id="IPR007837">
    <property type="entry name" value="DinB"/>
</dbReference>
<accession>A0AB39KVU5</accession>
<keyword evidence="2 3" id="KW-0479">Metal-binding</keyword>
<name>A0AB39KVU5_9CAUL</name>
<dbReference type="Gene3D" id="1.20.120.450">
    <property type="entry name" value="dinb family like domain"/>
    <property type="match status" value="1"/>
</dbReference>
<organism evidence="4">
    <name type="scientific">Caulobacter sp. 73W</name>
    <dbReference type="NCBI Taxonomy" id="3161137"/>
    <lineage>
        <taxon>Bacteria</taxon>
        <taxon>Pseudomonadati</taxon>
        <taxon>Pseudomonadota</taxon>
        <taxon>Alphaproteobacteria</taxon>
        <taxon>Caulobacterales</taxon>
        <taxon>Caulobacteraceae</taxon>
        <taxon>Caulobacter</taxon>
    </lineage>
</organism>
<comment type="similarity">
    <text evidence="1">Belongs to the DinB family.</text>
</comment>
<dbReference type="GO" id="GO:0046872">
    <property type="term" value="F:metal ion binding"/>
    <property type="evidence" value="ECO:0007669"/>
    <property type="project" value="UniProtKB-KW"/>
</dbReference>
<reference evidence="4" key="1">
    <citation type="submission" date="2024-06" db="EMBL/GenBank/DDBJ databases">
        <title>Caulobacter inopinatus, sp. nov.</title>
        <authorList>
            <person name="Donachie S.P."/>
        </authorList>
    </citation>
    <scope>NUCLEOTIDE SEQUENCE</scope>
    <source>
        <strain evidence="4">73W</strain>
    </source>
</reference>
<dbReference type="InterPro" id="IPR034660">
    <property type="entry name" value="DinB/YfiT-like"/>
</dbReference>
<gene>
    <name evidence="4" type="ORF">ABOZ73_04945</name>
</gene>
<evidence type="ECO:0000256" key="2">
    <source>
        <dbReference type="ARBA" id="ARBA00022723"/>
    </source>
</evidence>
<dbReference type="PANTHER" id="PTHR37302:SF1">
    <property type="entry name" value="PROTEIN DINB"/>
    <property type="match status" value="1"/>
</dbReference>
<sequence>MSLHEHCRMMVGYNAWANARLYAACAKVPDADYKSDQGAFFRSLHGALNHILLTDRIWGARFNGRTAPSWTLDTILFDDFGALRVAREVEDGKLVDFVARLDEEQLAADFRWTRKADGMQVAQPLWAALAHLFNHQTHHRGQAHDVLSRLGHEAPSLDLVIYQRESGIGFRA</sequence>
<dbReference type="Pfam" id="PF05163">
    <property type="entry name" value="DinB"/>
    <property type="match status" value="1"/>
</dbReference>